<gene>
    <name evidence="2" type="ORF">QBC37DRAFT_426928</name>
</gene>
<proteinExistence type="predicted"/>
<dbReference type="Proteomes" id="UP001301769">
    <property type="component" value="Unassembled WGS sequence"/>
</dbReference>
<keyword evidence="3" id="KW-1185">Reference proteome</keyword>
<reference evidence="2" key="1">
    <citation type="journal article" date="2023" name="Mol. Phylogenet. Evol.">
        <title>Genome-scale phylogeny and comparative genomics of the fungal order Sordariales.</title>
        <authorList>
            <person name="Hensen N."/>
            <person name="Bonometti L."/>
            <person name="Westerberg I."/>
            <person name="Brannstrom I.O."/>
            <person name="Guillou S."/>
            <person name="Cros-Aarteil S."/>
            <person name="Calhoun S."/>
            <person name="Haridas S."/>
            <person name="Kuo A."/>
            <person name="Mondo S."/>
            <person name="Pangilinan J."/>
            <person name="Riley R."/>
            <person name="LaButti K."/>
            <person name="Andreopoulos B."/>
            <person name="Lipzen A."/>
            <person name="Chen C."/>
            <person name="Yan M."/>
            <person name="Daum C."/>
            <person name="Ng V."/>
            <person name="Clum A."/>
            <person name="Steindorff A."/>
            <person name="Ohm R.A."/>
            <person name="Martin F."/>
            <person name="Silar P."/>
            <person name="Natvig D.O."/>
            <person name="Lalanne C."/>
            <person name="Gautier V."/>
            <person name="Ament-Velasquez S.L."/>
            <person name="Kruys A."/>
            <person name="Hutchinson M.I."/>
            <person name="Powell A.J."/>
            <person name="Barry K."/>
            <person name="Miller A.N."/>
            <person name="Grigoriev I.V."/>
            <person name="Debuchy R."/>
            <person name="Gladieux P."/>
            <person name="Hiltunen Thoren M."/>
            <person name="Johannesson H."/>
        </authorList>
    </citation>
    <scope>NUCLEOTIDE SEQUENCE</scope>
    <source>
        <strain evidence="2">PSN293</strain>
    </source>
</reference>
<organism evidence="2 3">
    <name type="scientific">Rhypophila decipiens</name>
    <dbReference type="NCBI Taxonomy" id="261697"/>
    <lineage>
        <taxon>Eukaryota</taxon>
        <taxon>Fungi</taxon>
        <taxon>Dikarya</taxon>
        <taxon>Ascomycota</taxon>
        <taxon>Pezizomycotina</taxon>
        <taxon>Sordariomycetes</taxon>
        <taxon>Sordariomycetidae</taxon>
        <taxon>Sordariales</taxon>
        <taxon>Naviculisporaceae</taxon>
        <taxon>Rhypophila</taxon>
    </lineage>
</organism>
<evidence type="ECO:0000256" key="1">
    <source>
        <dbReference type="SAM" id="MobiDB-lite"/>
    </source>
</evidence>
<evidence type="ECO:0000313" key="2">
    <source>
        <dbReference type="EMBL" id="KAK4211427.1"/>
    </source>
</evidence>
<name>A0AAN6Y7A7_9PEZI</name>
<reference evidence="2" key="2">
    <citation type="submission" date="2023-05" db="EMBL/GenBank/DDBJ databases">
        <authorList>
            <consortium name="Lawrence Berkeley National Laboratory"/>
            <person name="Steindorff A."/>
            <person name="Hensen N."/>
            <person name="Bonometti L."/>
            <person name="Westerberg I."/>
            <person name="Brannstrom I.O."/>
            <person name="Guillou S."/>
            <person name="Cros-Aarteil S."/>
            <person name="Calhoun S."/>
            <person name="Haridas S."/>
            <person name="Kuo A."/>
            <person name="Mondo S."/>
            <person name="Pangilinan J."/>
            <person name="Riley R."/>
            <person name="Labutti K."/>
            <person name="Andreopoulos B."/>
            <person name="Lipzen A."/>
            <person name="Chen C."/>
            <person name="Yanf M."/>
            <person name="Daum C."/>
            <person name="Ng V."/>
            <person name="Clum A."/>
            <person name="Ohm R."/>
            <person name="Martin F."/>
            <person name="Silar P."/>
            <person name="Natvig D."/>
            <person name="Lalanne C."/>
            <person name="Gautier V."/>
            <person name="Ament-Velasquez S.L."/>
            <person name="Kruys A."/>
            <person name="Hutchinson M.I."/>
            <person name="Powell A.J."/>
            <person name="Barry K."/>
            <person name="Miller A.N."/>
            <person name="Grigoriev I.V."/>
            <person name="Debuchy R."/>
            <person name="Gladieux P."/>
            <person name="Thoren M.H."/>
            <person name="Johannesson H."/>
        </authorList>
    </citation>
    <scope>NUCLEOTIDE SEQUENCE</scope>
    <source>
        <strain evidence="2">PSN293</strain>
    </source>
</reference>
<dbReference type="EMBL" id="MU858149">
    <property type="protein sequence ID" value="KAK4211427.1"/>
    <property type="molecule type" value="Genomic_DNA"/>
</dbReference>
<comment type="caution">
    <text evidence="2">The sequence shown here is derived from an EMBL/GenBank/DDBJ whole genome shotgun (WGS) entry which is preliminary data.</text>
</comment>
<sequence length="149" mass="16458">MAEDLNGLLNIGFGSDSEPEEAADPKTSSSNGVTSRADRNALSEADFQALKQSYQAKVENGDIYKTITLPLPQTTAKNGVAKPEAQEILHAVEELYFFRRYTEGLDFTQRVLGDEHSSSSCPLDDETKSLLKYYGERCKQRISSGQSRS</sequence>
<accession>A0AAN6Y7A7</accession>
<dbReference type="AlphaFoldDB" id="A0AAN6Y7A7"/>
<feature type="region of interest" description="Disordered" evidence="1">
    <location>
        <begin position="1"/>
        <end position="39"/>
    </location>
</feature>
<protein>
    <submittedName>
        <fullName evidence="2">Uncharacterized protein</fullName>
    </submittedName>
</protein>
<evidence type="ECO:0000313" key="3">
    <source>
        <dbReference type="Proteomes" id="UP001301769"/>
    </source>
</evidence>